<reference evidence="2 3" key="1">
    <citation type="journal article" date="2015" name="Genome Biol. Evol.">
        <title>The genome of winter moth (Operophtera brumata) provides a genomic perspective on sexual dimorphism and phenology.</title>
        <authorList>
            <person name="Derks M.F."/>
            <person name="Smit S."/>
            <person name="Salis L."/>
            <person name="Schijlen E."/>
            <person name="Bossers A."/>
            <person name="Mateman C."/>
            <person name="Pijl A.S."/>
            <person name="de Ridder D."/>
            <person name="Groenen M.A."/>
            <person name="Visser M.E."/>
            <person name="Megens H.J."/>
        </authorList>
    </citation>
    <scope>NUCLEOTIDE SEQUENCE [LARGE SCALE GENOMIC DNA]</scope>
    <source>
        <strain evidence="2">WM2013NL</strain>
        <tissue evidence="2">Head and thorax</tissue>
    </source>
</reference>
<accession>A0A0L7KTV0</accession>
<keyword evidence="3" id="KW-1185">Reference proteome</keyword>
<protein>
    <submittedName>
        <fullName evidence="2">Putative CDC16 cell division cycle 16-like protein</fullName>
    </submittedName>
</protein>
<feature type="signal peptide" evidence="1">
    <location>
        <begin position="1"/>
        <end position="17"/>
    </location>
</feature>
<comment type="caution">
    <text evidence="2">The sequence shown here is derived from an EMBL/GenBank/DDBJ whole genome shotgun (WGS) entry which is preliminary data.</text>
</comment>
<proteinExistence type="predicted"/>
<name>A0A0L7KTV0_OPEBR</name>
<evidence type="ECO:0000313" key="2">
    <source>
        <dbReference type="EMBL" id="KOB66683.1"/>
    </source>
</evidence>
<keyword evidence="1" id="KW-0732">Signal</keyword>
<keyword evidence="2" id="KW-0132">Cell division</keyword>
<evidence type="ECO:0000256" key="1">
    <source>
        <dbReference type="SAM" id="SignalP"/>
    </source>
</evidence>
<evidence type="ECO:0000313" key="3">
    <source>
        <dbReference type="Proteomes" id="UP000037510"/>
    </source>
</evidence>
<sequence>MWFQRALAGVLVWQARALSTLERREAAAKALSEALRADCAFDHSIPTKLHHMEPSLAGPNQLK</sequence>
<keyword evidence="2" id="KW-0131">Cell cycle</keyword>
<dbReference type="AlphaFoldDB" id="A0A0L7KTV0"/>
<dbReference type="Proteomes" id="UP000037510">
    <property type="component" value="Unassembled WGS sequence"/>
</dbReference>
<organism evidence="2 3">
    <name type="scientific">Operophtera brumata</name>
    <name type="common">Winter moth</name>
    <name type="synonym">Phalaena brumata</name>
    <dbReference type="NCBI Taxonomy" id="104452"/>
    <lineage>
        <taxon>Eukaryota</taxon>
        <taxon>Metazoa</taxon>
        <taxon>Ecdysozoa</taxon>
        <taxon>Arthropoda</taxon>
        <taxon>Hexapoda</taxon>
        <taxon>Insecta</taxon>
        <taxon>Pterygota</taxon>
        <taxon>Neoptera</taxon>
        <taxon>Endopterygota</taxon>
        <taxon>Lepidoptera</taxon>
        <taxon>Glossata</taxon>
        <taxon>Ditrysia</taxon>
        <taxon>Geometroidea</taxon>
        <taxon>Geometridae</taxon>
        <taxon>Larentiinae</taxon>
        <taxon>Operophtera</taxon>
    </lineage>
</organism>
<gene>
    <name evidence="2" type="ORF">OBRU01_20795</name>
</gene>
<dbReference type="EMBL" id="JTDY01005736">
    <property type="protein sequence ID" value="KOB66683.1"/>
    <property type="molecule type" value="Genomic_DNA"/>
</dbReference>
<feature type="chain" id="PRO_5005572875" evidence="1">
    <location>
        <begin position="18"/>
        <end position="63"/>
    </location>
</feature>
<dbReference type="GO" id="GO:0051301">
    <property type="term" value="P:cell division"/>
    <property type="evidence" value="ECO:0007669"/>
    <property type="project" value="UniProtKB-KW"/>
</dbReference>